<evidence type="ECO:0000313" key="3">
    <source>
        <dbReference type="Proteomes" id="UP001556367"/>
    </source>
</evidence>
<comment type="caution">
    <text evidence="2">The sequence shown here is derived from an EMBL/GenBank/DDBJ whole genome shotgun (WGS) entry which is preliminary data.</text>
</comment>
<dbReference type="Proteomes" id="UP001556367">
    <property type="component" value="Unassembled WGS sequence"/>
</dbReference>
<evidence type="ECO:0008006" key="4">
    <source>
        <dbReference type="Google" id="ProtNLM"/>
    </source>
</evidence>
<keyword evidence="3" id="KW-1185">Reference proteome</keyword>
<feature type="compositionally biased region" description="Basic and acidic residues" evidence="1">
    <location>
        <begin position="39"/>
        <end position="51"/>
    </location>
</feature>
<dbReference type="EMBL" id="JASNQZ010000006">
    <property type="protein sequence ID" value="KAL0956405.1"/>
    <property type="molecule type" value="Genomic_DNA"/>
</dbReference>
<organism evidence="2 3">
    <name type="scientific">Hohenbuehelia grisea</name>
    <dbReference type="NCBI Taxonomy" id="104357"/>
    <lineage>
        <taxon>Eukaryota</taxon>
        <taxon>Fungi</taxon>
        <taxon>Dikarya</taxon>
        <taxon>Basidiomycota</taxon>
        <taxon>Agaricomycotina</taxon>
        <taxon>Agaricomycetes</taxon>
        <taxon>Agaricomycetidae</taxon>
        <taxon>Agaricales</taxon>
        <taxon>Pleurotineae</taxon>
        <taxon>Pleurotaceae</taxon>
        <taxon>Hohenbuehelia</taxon>
    </lineage>
</organism>
<feature type="compositionally biased region" description="Low complexity" evidence="1">
    <location>
        <begin position="64"/>
        <end position="74"/>
    </location>
</feature>
<sequence length="575" mass="63496">MLHQTHSRMRNDQVQPSTIDRDSRGPLLPQGCSRVSIETSKEARKYTRWDLDSPPQVGVDGHYPSSSPTDTDATPVPPPTAPPSSTSIEDLPSEILAEICKHTHSAEASGDATVLLPSFTTAYAFSCVNHRFQAALIEYLSPWSAIHIKVMGGRVMPSPEVIEAHIRNSGQFPLSWTFTVVLGRQSNEKTFEAARSTFKQLSQAAERWECVRLNVTPWHEDQCDLFPDPEVTLSSLVALEVMGTIRIGDTLNLLRRVGKGQNLRQLTVDTQGCSVAGSIIIPLPTHNLLASICGISTLHINLPILSSAIHLLRNLPTLEVFSAQFFLGYTASHHCLSEKDIDSTITSVRLSRLHTLRFRLINSPWSGAEEAYPDSSIIALFQNLDLPALRNLSIVESGAPWGDHMFGISPLISRSTCGIERLELNRTRIGPTELIDCLTLPSAQSITHLHLEDPILVLDRQVDWLQNPTLTEEVFAALSYPTSQPFDTSAVKLPQLATLIVGIDDSDAVVNPLVDMLHSRLFADLTGSPSVKRLEVLGVASQSLKKAPKFQKRMKKIRQKENRRCLAPLQVVHIS</sequence>
<accession>A0ABR3JKT5</accession>
<protein>
    <recommendedName>
        <fullName evidence="4">F-box domain-containing protein</fullName>
    </recommendedName>
</protein>
<reference evidence="3" key="1">
    <citation type="submission" date="2024-06" db="EMBL/GenBank/DDBJ databases">
        <title>Multi-omics analyses provide insights into the biosynthesis of the anticancer antibiotic pleurotin in Hohenbuehelia grisea.</title>
        <authorList>
            <person name="Weaver J.A."/>
            <person name="Alberti F."/>
        </authorList>
    </citation>
    <scope>NUCLEOTIDE SEQUENCE [LARGE SCALE GENOMIC DNA]</scope>
    <source>
        <strain evidence="3">T-177</strain>
    </source>
</reference>
<name>A0ABR3JKT5_9AGAR</name>
<proteinExistence type="predicted"/>
<gene>
    <name evidence="2" type="ORF">HGRIS_002552</name>
</gene>
<feature type="region of interest" description="Disordered" evidence="1">
    <location>
        <begin position="1"/>
        <end position="88"/>
    </location>
</feature>
<evidence type="ECO:0000313" key="2">
    <source>
        <dbReference type="EMBL" id="KAL0956405.1"/>
    </source>
</evidence>
<evidence type="ECO:0000256" key="1">
    <source>
        <dbReference type="SAM" id="MobiDB-lite"/>
    </source>
</evidence>